<proteinExistence type="predicted"/>
<evidence type="ECO:0000313" key="2">
    <source>
        <dbReference type="EMBL" id="MEQ2232456.1"/>
    </source>
</evidence>
<keyword evidence="3" id="KW-1185">Reference proteome</keyword>
<accession>A0ABV0TI28</accession>
<feature type="compositionally biased region" description="Basic and acidic residues" evidence="1">
    <location>
        <begin position="82"/>
        <end position="94"/>
    </location>
</feature>
<sequence length="110" mass="12162">MWGRMDFVKKKIQDQHANKIVGGPGWNQAGKDQRAWEDQRRARQEEARGRWEDQSSQAGGGGGQRAVGGPESSQAGQGQRVWRQEQRGARRAGDVCKCTPEGARSTGQSR</sequence>
<evidence type="ECO:0000313" key="3">
    <source>
        <dbReference type="Proteomes" id="UP001482620"/>
    </source>
</evidence>
<protein>
    <submittedName>
        <fullName evidence="2">Uncharacterized protein</fullName>
    </submittedName>
</protein>
<feature type="compositionally biased region" description="Basic and acidic residues" evidence="1">
    <location>
        <begin position="31"/>
        <end position="53"/>
    </location>
</feature>
<evidence type="ECO:0000256" key="1">
    <source>
        <dbReference type="SAM" id="MobiDB-lite"/>
    </source>
</evidence>
<comment type="caution">
    <text evidence="2">The sequence shown here is derived from an EMBL/GenBank/DDBJ whole genome shotgun (WGS) entry which is preliminary data.</text>
</comment>
<name>A0ABV0TI28_9TELE</name>
<feature type="region of interest" description="Disordered" evidence="1">
    <location>
        <begin position="14"/>
        <end position="110"/>
    </location>
</feature>
<organism evidence="2 3">
    <name type="scientific">Ilyodon furcidens</name>
    <name type="common">goldbreast splitfin</name>
    <dbReference type="NCBI Taxonomy" id="33524"/>
    <lineage>
        <taxon>Eukaryota</taxon>
        <taxon>Metazoa</taxon>
        <taxon>Chordata</taxon>
        <taxon>Craniata</taxon>
        <taxon>Vertebrata</taxon>
        <taxon>Euteleostomi</taxon>
        <taxon>Actinopterygii</taxon>
        <taxon>Neopterygii</taxon>
        <taxon>Teleostei</taxon>
        <taxon>Neoteleostei</taxon>
        <taxon>Acanthomorphata</taxon>
        <taxon>Ovalentaria</taxon>
        <taxon>Atherinomorphae</taxon>
        <taxon>Cyprinodontiformes</taxon>
        <taxon>Goodeidae</taxon>
        <taxon>Ilyodon</taxon>
    </lineage>
</organism>
<dbReference type="EMBL" id="JAHRIQ010035633">
    <property type="protein sequence ID" value="MEQ2232456.1"/>
    <property type="molecule type" value="Genomic_DNA"/>
</dbReference>
<reference evidence="2 3" key="1">
    <citation type="submission" date="2021-06" db="EMBL/GenBank/DDBJ databases">
        <authorList>
            <person name="Palmer J.M."/>
        </authorList>
    </citation>
    <scope>NUCLEOTIDE SEQUENCE [LARGE SCALE GENOMIC DNA]</scope>
    <source>
        <strain evidence="3">if_2019</strain>
        <tissue evidence="2">Muscle</tissue>
    </source>
</reference>
<gene>
    <name evidence="2" type="ORF">ILYODFUR_011569</name>
</gene>
<dbReference type="Proteomes" id="UP001482620">
    <property type="component" value="Unassembled WGS sequence"/>
</dbReference>